<name>A0AAV7TQV9_PLEWA</name>
<gene>
    <name evidence="2" type="ORF">NDU88_003849</name>
</gene>
<feature type="compositionally biased region" description="Pro residues" evidence="1">
    <location>
        <begin position="273"/>
        <end position="287"/>
    </location>
</feature>
<protein>
    <submittedName>
        <fullName evidence="2">Uncharacterized protein</fullName>
    </submittedName>
</protein>
<evidence type="ECO:0000313" key="3">
    <source>
        <dbReference type="Proteomes" id="UP001066276"/>
    </source>
</evidence>
<accession>A0AAV7TQV9</accession>
<dbReference type="Proteomes" id="UP001066276">
    <property type="component" value="Chromosome 3_2"/>
</dbReference>
<dbReference type="AlphaFoldDB" id="A0AAV7TQV9"/>
<keyword evidence="3" id="KW-1185">Reference proteome</keyword>
<feature type="compositionally biased region" description="Low complexity" evidence="1">
    <location>
        <begin position="202"/>
        <end position="216"/>
    </location>
</feature>
<reference evidence="2" key="1">
    <citation type="journal article" date="2022" name="bioRxiv">
        <title>Sequencing and chromosome-scale assembly of the giantPleurodeles waltlgenome.</title>
        <authorList>
            <person name="Brown T."/>
            <person name="Elewa A."/>
            <person name="Iarovenko S."/>
            <person name="Subramanian E."/>
            <person name="Araus A.J."/>
            <person name="Petzold A."/>
            <person name="Susuki M."/>
            <person name="Suzuki K.-i.T."/>
            <person name="Hayashi T."/>
            <person name="Toyoda A."/>
            <person name="Oliveira C."/>
            <person name="Osipova E."/>
            <person name="Leigh N.D."/>
            <person name="Simon A."/>
            <person name="Yun M.H."/>
        </authorList>
    </citation>
    <scope>NUCLEOTIDE SEQUENCE</scope>
    <source>
        <strain evidence="2">20211129_DDA</strain>
        <tissue evidence="2">Liver</tissue>
    </source>
</reference>
<evidence type="ECO:0000256" key="1">
    <source>
        <dbReference type="SAM" id="MobiDB-lite"/>
    </source>
</evidence>
<feature type="compositionally biased region" description="Basic residues" evidence="1">
    <location>
        <begin position="224"/>
        <end position="240"/>
    </location>
</feature>
<feature type="region of interest" description="Disordered" evidence="1">
    <location>
        <begin position="198"/>
        <end position="375"/>
    </location>
</feature>
<feature type="region of interest" description="Disordered" evidence="1">
    <location>
        <begin position="102"/>
        <end position="122"/>
    </location>
</feature>
<feature type="compositionally biased region" description="Low complexity" evidence="1">
    <location>
        <begin position="307"/>
        <end position="317"/>
    </location>
</feature>
<comment type="caution">
    <text evidence="2">The sequence shown here is derived from an EMBL/GenBank/DDBJ whole genome shotgun (WGS) entry which is preliminary data.</text>
</comment>
<evidence type="ECO:0000313" key="2">
    <source>
        <dbReference type="EMBL" id="KAJ1178604.1"/>
    </source>
</evidence>
<organism evidence="2 3">
    <name type="scientific">Pleurodeles waltl</name>
    <name type="common">Iberian ribbed newt</name>
    <dbReference type="NCBI Taxonomy" id="8319"/>
    <lineage>
        <taxon>Eukaryota</taxon>
        <taxon>Metazoa</taxon>
        <taxon>Chordata</taxon>
        <taxon>Craniata</taxon>
        <taxon>Vertebrata</taxon>
        <taxon>Euteleostomi</taxon>
        <taxon>Amphibia</taxon>
        <taxon>Batrachia</taxon>
        <taxon>Caudata</taxon>
        <taxon>Salamandroidea</taxon>
        <taxon>Salamandridae</taxon>
        <taxon>Pleurodelinae</taxon>
        <taxon>Pleurodeles</taxon>
    </lineage>
</organism>
<dbReference type="EMBL" id="JANPWB010000006">
    <property type="protein sequence ID" value="KAJ1178604.1"/>
    <property type="molecule type" value="Genomic_DNA"/>
</dbReference>
<sequence>MPYGGALQNRGPYPGQSHVAKNKSEVQAMYIHGKLSPSSCVPDSVRTIPWGGIQPGPGTPALRRPGGASVKFRWYPSALKFVGHRSVDSSEIFVSRWEARHNSPLQSRTGRRQPPEGARANTPCLHSRLLLGRWSTDHKGGKGPRPILHQLCGVSPAPAVHSVLSGGFPPPTTSKTAPTGQTTTSVWLCLLGPHVKPPTVQPPAASAGQGGPATAPWAPNNKSGMHRRPQSNLCRRRPPRHANSALHRGAASSRPSRCAPQGPLPEGAEPLPVLCPGPAPLRRPPALPRSTRVASRQGQPGDPRLRAAAAAHQPAGAEGITPTNPAGPGMPAIRRKRDPSPRGCLTSSAQRSASAHCGPVRARPGRASSHTWARS</sequence>
<proteinExistence type="predicted"/>